<feature type="compositionally biased region" description="Low complexity" evidence="2">
    <location>
        <begin position="98"/>
        <end position="109"/>
    </location>
</feature>
<dbReference type="EMBL" id="AP024443">
    <property type="protein sequence ID" value="BCS18262.1"/>
    <property type="molecule type" value="Genomic_DNA"/>
</dbReference>
<dbReference type="InterPro" id="IPR036236">
    <property type="entry name" value="Znf_C2H2_sf"/>
</dbReference>
<gene>
    <name evidence="4" type="ORF">APUU_11090S</name>
</gene>
<dbReference type="PROSITE" id="PS50157">
    <property type="entry name" value="ZINC_FINGER_C2H2_2"/>
    <property type="match status" value="1"/>
</dbReference>
<keyword evidence="1" id="KW-0479">Metal-binding</keyword>
<keyword evidence="1" id="KW-0862">Zinc</keyword>
<dbReference type="Gene3D" id="3.30.160.60">
    <property type="entry name" value="Classic Zinc Finger"/>
    <property type="match status" value="1"/>
</dbReference>
<dbReference type="InterPro" id="IPR013087">
    <property type="entry name" value="Znf_C2H2_type"/>
</dbReference>
<dbReference type="SUPFAM" id="SSF57667">
    <property type="entry name" value="beta-beta-alpha zinc fingers"/>
    <property type="match status" value="1"/>
</dbReference>
<name>A0A7R7XB98_9EURO</name>
<evidence type="ECO:0000313" key="5">
    <source>
        <dbReference type="Proteomes" id="UP000654913"/>
    </source>
</evidence>
<evidence type="ECO:0000256" key="1">
    <source>
        <dbReference type="PROSITE-ProRule" id="PRU00042"/>
    </source>
</evidence>
<reference evidence="4" key="1">
    <citation type="submission" date="2021-01" db="EMBL/GenBank/DDBJ databases">
        <authorList>
            <consortium name="Aspergillus puulaauensis MK2 genome sequencing consortium"/>
            <person name="Kazuki M."/>
            <person name="Futagami T."/>
        </authorList>
    </citation>
    <scope>NUCLEOTIDE SEQUENCE</scope>
    <source>
        <strain evidence="4">MK2</strain>
    </source>
</reference>
<dbReference type="Proteomes" id="UP000654913">
    <property type="component" value="Chromosome 1"/>
</dbReference>
<feature type="compositionally biased region" description="Low complexity" evidence="2">
    <location>
        <begin position="130"/>
        <end position="149"/>
    </location>
</feature>
<reference evidence="4" key="2">
    <citation type="submission" date="2021-02" db="EMBL/GenBank/DDBJ databases">
        <title>Aspergillus puulaauensis MK2 genome sequence.</title>
        <authorList>
            <person name="Futagami T."/>
            <person name="Mori K."/>
            <person name="Kadooka C."/>
            <person name="Tanaka T."/>
        </authorList>
    </citation>
    <scope>NUCLEOTIDE SEQUENCE</scope>
    <source>
        <strain evidence="4">MK2</strain>
    </source>
</reference>
<proteinExistence type="predicted"/>
<dbReference type="SMART" id="SM00355">
    <property type="entry name" value="ZnF_C2H2"/>
    <property type="match status" value="2"/>
</dbReference>
<dbReference type="PROSITE" id="PS00028">
    <property type="entry name" value="ZINC_FINGER_C2H2_1"/>
    <property type="match status" value="1"/>
</dbReference>
<feature type="domain" description="C2H2-type" evidence="3">
    <location>
        <begin position="185"/>
        <end position="212"/>
    </location>
</feature>
<accession>A0A7R7XB98</accession>
<evidence type="ECO:0000259" key="3">
    <source>
        <dbReference type="PROSITE" id="PS50157"/>
    </source>
</evidence>
<keyword evidence="5" id="KW-1185">Reference proteome</keyword>
<feature type="compositionally biased region" description="Low complexity" evidence="2">
    <location>
        <begin position="76"/>
        <end position="87"/>
    </location>
</feature>
<dbReference type="RefSeq" id="XP_041550456.1">
    <property type="nucleotide sequence ID" value="XM_041694435.1"/>
</dbReference>
<dbReference type="GeneID" id="64968267"/>
<organism evidence="4 5">
    <name type="scientific">Aspergillus puulaauensis</name>
    <dbReference type="NCBI Taxonomy" id="1220207"/>
    <lineage>
        <taxon>Eukaryota</taxon>
        <taxon>Fungi</taxon>
        <taxon>Dikarya</taxon>
        <taxon>Ascomycota</taxon>
        <taxon>Pezizomycotina</taxon>
        <taxon>Eurotiomycetes</taxon>
        <taxon>Eurotiomycetidae</taxon>
        <taxon>Eurotiales</taxon>
        <taxon>Aspergillaceae</taxon>
        <taxon>Aspergillus</taxon>
    </lineage>
</organism>
<dbReference type="OrthoDB" id="2687452at2759"/>
<keyword evidence="1" id="KW-0863">Zinc-finger</keyword>
<evidence type="ECO:0000256" key="2">
    <source>
        <dbReference type="SAM" id="MobiDB-lite"/>
    </source>
</evidence>
<evidence type="ECO:0000313" key="4">
    <source>
        <dbReference type="EMBL" id="BCS18262.1"/>
    </source>
</evidence>
<feature type="region of interest" description="Disordered" evidence="2">
    <location>
        <begin position="196"/>
        <end position="217"/>
    </location>
</feature>
<dbReference type="KEGG" id="apuu:APUU_11090S"/>
<sequence>MDPPSSYNVADINNNDTTNFMAMWQDTIEPQSHPLHFNLPEEMFFWNDIPLTNNGLAGSMMPGPAHGTNPPVIDLTESTPEPSQSPSGTYLGRLYTDSSSFSPESSLLLRQGETPSTVVEDNRLFEPQRSTRSITRTNSHSSNSTPSSSRLYKCEWRDCHTPGHFHRELDLVRHLRTVHISPDKYPCDGCDKTFGRKDHLNGHRKKHHGSARSSASA</sequence>
<dbReference type="GO" id="GO:0008270">
    <property type="term" value="F:zinc ion binding"/>
    <property type="evidence" value="ECO:0007669"/>
    <property type="project" value="UniProtKB-KW"/>
</dbReference>
<dbReference type="AlphaFoldDB" id="A0A7R7XB98"/>
<protein>
    <recommendedName>
        <fullName evidence="3">C2H2-type domain-containing protein</fullName>
    </recommendedName>
</protein>
<feature type="region of interest" description="Disordered" evidence="2">
    <location>
        <begin position="57"/>
        <end position="149"/>
    </location>
</feature>